<dbReference type="GO" id="GO:0016758">
    <property type="term" value="F:hexosyltransferase activity"/>
    <property type="evidence" value="ECO:0007669"/>
    <property type="project" value="InterPro"/>
</dbReference>
<evidence type="ECO:0000256" key="1">
    <source>
        <dbReference type="SAM" id="MobiDB-lite"/>
    </source>
</evidence>
<dbReference type="InterPro" id="IPR008716">
    <property type="entry name" value="NodZ"/>
</dbReference>
<accession>A0A245ZI38</accession>
<name>A0A245ZI38_9SPHN</name>
<dbReference type="AlphaFoldDB" id="A0A245ZI38"/>
<dbReference type="Pfam" id="PF05830">
    <property type="entry name" value="NodZ"/>
    <property type="match status" value="1"/>
</dbReference>
<gene>
    <name evidence="2" type="ORF">SPDO_23960</name>
</gene>
<protein>
    <submittedName>
        <fullName evidence="2">Nodulation protein Z (NodZ)</fullName>
    </submittedName>
</protein>
<evidence type="ECO:0000313" key="2">
    <source>
        <dbReference type="EMBL" id="OWK29411.1"/>
    </source>
</evidence>
<feature type="region of interest" description="Disordered" evidence="1">
    <location>
        <begin position="1"/>
        <end position="26"/>
    </location>
</feature>
<dbReference type="Proteomes" id="UP000197290">
    <property type="component" value="Unassembled WGS sequence"/>
</dbReference>
<dbReference type="Gene3D" id="3.40.50.11350">
    <property type="match status" value="1"/>
</dbReference>
<dbReference type="EMBL" id="NBBI01000004">
    <property type="protein sequence ID" value="OWK29411.1"/>
    <property type="molecule type" value="Genomic_DNA"/>
</dbReference>
<dbReference type="RefSeq" id="WP_211280075.1">
    <property type="nucleotide sequence ID" value="NZ_NBBI01000004.1"/>
</dbReference>
<dbReference type="GO" id="GO:0009312">
    <property type="term" value="P:oligosaccharide biosynthetic process"/>
    <property type="evidence" value="ECO:0007669"/>
    <property type="project" value="InterPro"/>
</dbReference>
<sequence>MLIVSDARRPMLPRAANDAGPAGTPHPAESMRALLIKAKGGLGNRMLAGVTGVILAQLAGRTPVIDWRDGLYVPQGTNLYPLLFRDPTGIDPACFDAATSVAPDLWSGRLAEQPVRIIARHFPNRHSSPFIYRRLSVPLTGRDPAARVGVFWSYLPKLARLRRRLRADRRFDGRHLDAITQDMLHRFFTPNDRVRQSIADLFADRPRPIIGVHIRFTDRKVPLAKIERALSRLRARFPDSDIFLATDSAEAQAYITDRFARVFTTTKQLAEDGQALHYAGTQMHDPVREAENAVIDMFALAACDWLIHSRHSTFSVAASLIGAIPAARQIDVDRFNAKVVVKRWFQAIA</sequence>
<organism evidence="2 3">
    <name type="scientific">Sphingomonas dokdonensis</name>
    <dbReference type="NCBI Taxonomy" id="344880"/>
    <lineage>
        <taxon>Bacteria</taxon>
        <taxon>Pseudomonadati</taxon>
        <taxon>Pseudomonadota</taxon>
        <taxon>Alphaproteobacteria</taxon>
        <taxon>Sphingomonadales</taxon>
        <taxon>Sphingomonadaceae</taxon>
        <taxon>Sphingomonas</taxon>
    </lineage>
</organism>
<comment type="caution">
    <text evidence="2">The sequence shown here is derived from an EMBL/GenBank/DDBJ whole genome shotgun (WGS) entry which is preliminary data.</text>
</comment>
<dbReference type="Gene3D" id="3.40.50.11340">
    <property type="match status" value="1"/>
</dbReference>
<proteinExistence type="predicted"/>
<keyword evidence="3" id="KW-1185">Reference proteome</keyword>
<reference evidence="2 3" key="1">
    <citation type="submission" date="2017-03" db="EMBL/GenBank/DDBJ databases">
        <title>Genome sequence of Sphingomonas dokdonensis DSM 21029.</title>
        <authorList>
            <person name="Poehlein A."/>
            <person name="Wuebbeler J.H."/>
            <person name="Steinbuechel A."/>
            <person name="Daniel R."/>
        </authorList>
    </citation>
    <scope>NUCLEOTIDE SEQUENCE [LARGE SCALE GENOMIC DNA]</scope>
    <source>
        <strain evidence="2 3">DSM 21029</strain>
    </source>
</reference>
<evidence type="ECO:0000313" key="3">
    <source>
        <dbReference type="Proteomes" id="UP000197290"/>
    </source>
</evidence>